<dbReference type="Proteomes" id="UP000275028">
    <property type="component" value="Segment"/>
</dbReference>
<proteinExistence type="predicted"/>
<name>A0A3G3BVW9_9CAUD</name>
<reference evidence="1 2" key="1">
    <citation type="submission" date="2018-09" db="EMBL/GenBank/DDBJ databases">
        <title>Comparative Genomic Analysis of Eight Novel Haloalkaliphilic Bacteriophages from Lake Elmenteita, Kenya.</title>
        <authorList>
            <person name="Akhwale J.K."/>
        </authorList>
    </citation>
    <scope>NUCLEOTIDE SEQUENCE [LARGE SCALE GENOMIC DNA]</scope>
</reference>
<sequence length="190" mass="21597">MINSVDKIYEGAVYVDIPTRAANETFIIDRQDLDKVREADRWGLYKDAKGRKFARSGRDSGQKLLHKLLFEIPKGSRLVWKNEDTLDCRRSNLQLVDKDGNVTELEKQGDNQVDTIGVDVLLALLEPEKPTSKVKGVYFHKAANKWTASAYWEGKRHSLGYYDDQVEAEKIVTAFREAGPEGVKKLRGIN</sequence>
<dbReference type="InterPro" id="IPR016177">
    <property type="entry name" value="DNA-bd_dom_sf"/>
</dbReference>
<keyword evidence="2" id="KW-1185">Reference proteome</keyword>
<organism evidence="1 2">
    <name type="scientific">Bacillus phage vB_BboS-125</name>
    <dbReference type="NCBI Taxonomy" id="2419618"/>
    <lineage>
        <taxon>Viruses</taxon>
        <taxon>Duplodnaviria</taxon>
        <taxon>Heunggongvirae</taxon>
        <taxon>Uroviricota</taxon>
        <taxon>Caudoviricetes</taxon>
        <taxon>Elmenteitavirus</taxon>
        <taxon>Elmenteitavirus ev125</taxon>
    </lineage>
</organism>
<accession>A0A3G3BVW9</accession>
<dbReference type="SUPFAM" id="SSF54171">
    <property type="entry name" value="DNA-binding domain"/>
    <property type="match status" value="1"/>
</dbReference>
<evidence type="ECO:0000313" key="2">
    <source>
        <dbReference type="Proteomes" id="UP000275028"/>
    </source>
</evidence>
<gene>
    <name evidence="1" type="ORF">BboS125_00033</name>
</gene>
<dbReference type="EMBL" id="MH884509">
    <property type="protein sequence ID" value="AYP68403.1"/>
    <property type="molecule type" value="Genomic_DNA"/>
</dbReference>
<protein>
    <submittedName>
        <fullName evidence="1">AP2 domain protein</fullName>
    </submittedName>
</protein>
<dbReference type="GO" id="GO:0003677">
    <property type="term" value="F:DNA binding"/>
    <property type="evidence" value="ECO:0007669"/>
    <property type="project" value="InterPro"/>
</dbReference>
<evidence type="ECO:0000313" key="1">
    <source>
        <dbReference type="EMBL" id="AYP68403.1"/>
    </source>
</evidence>